<dbReference type="Pfam" id="PF01869">
    <property type="entry name" value="BcrAD_BadFG"/>
    <property type="match status" value="1"/>
</dbReference>
<evidence type="ECO:0000259" key="5">
    <source>
        <dbReference type="Pfam" id="PF01869"/>
    </source>
</evidence>
<sequence length="340" mass="37025">MDILVGGIEGGATCSKMVLMKLDGTVVARSEGLCTNPWLVGQEECMKRIYDLALDIKKQAGIDPNTPLKALGLSLSGGGEEESQKKIIEALKNKYSSLSENYFICNDTIGSMATAKEEGGVVLISGTGSNCVLVNKDGQTAGCGGWGHLLGDEGGAYWMTQKALKMLFDHEDNLFPCPYDVTFVKQTMRNHFKIETQMDLLEHLYTKFDKSFIASMSKELSKGALEKKDPLCCHVFFEAGKILARHVLAVAAKADKALLNLDGGLPVVCVGSVWKSWEALKDGFLEGMKSRPDVKISEFTLLRLHETGALGAAFLAAKAAKLHLHLNYAANADVFFHHKF</sequence>
<comment type="similarity">
    <text evidence="1">Belongs to the eukaryotic-type N-acetylglucosamine kinase family.</text>
</comment>
<name>A0A1S3J690_LINAN</name>
<protein>
    <recommendedName>
        <fullName evidence="3">N-acetyl-D-glucosamine kinase</fullName>
        <ecNumber evidence="2">2.7.1.59</ecNumber>
    </recommendedName>
    <alternativeName>
        <fullName evidence="4">GlcNAc kinase</fullName>
    </alternativeName>
</protein>
<dbReference type="PANTHER" id="PTHR12862:SF0">
    <property type="entry name" value="N-ACETYL-D-GLUCOSAMINE KINASE"/>
    <property type="match status" value="1"/>
</dbReference>
<organism evidence="6 7">
    <name type="scientific">Lingula anatina</name>
    <name type="common">Brachiopod</name>
    <name type="synonym">Lingula unguis</name>
    <dbReference type="NCBI Taxonomy" id="7574"/>
    <lineage>
        <taxon>Eukaryota</taxon>
        <taxon>Metazoa</taxon>
        <taxon>Spiralia</taxon>
        <taxon>Lophotrochozoa</taxon>
        <taxon>Brachiopoda</taxon>
        <taxon>Linguliformea</taxon>
        <taxon>Lingulata</taxon>
        <taxon>Lingulida</taxon>
        <taxon>Linguloidea</taxon>
        <taxon>Lingulidae</taxon>
        <taxon>Lingula</taxon>
    </lineage>
</organism>
<evidence type="ECO:0000313" key="6">
    <source>
        <dbReference type="Proteomes" id="UP000085678"/>
    </source>
</evidence>
<keyword evidence="6" id="KW-1185">Reference proteome</keyword>
<dbReference type="SUPFAM" id="SSF53067">
    <property type="entry name" value="Actin-like ATPase domain"/>
    <property type="match status" value="2"/>
</dbReference>
<dbReference type="OMA" id="IETRYDM"/>
<feature type="domain" description="ATPase BadF/BadG/BcrA/BcrD type" evidence="5">
    <location>
        <begin position="7"/>
        <end position="316"/>
    </location>
</feature>
<dbReference type="InterPro" id="IPR043129">
    <property type="entry name" value="ATPase_NBD"/>
</dbReference>
<dbReference type="STRING" id="7574.A0A1S3J690"/>
<dbReference type="Gene3D" id="3.30.420.40">
    <property type="match status" value="1"/>
</dbReference>
<dbReference type="FunCoup" id="A0A1S3J690">
    <property type="interactions" value="396"/>
</dbReference>
<dbReference type="CDD" id="cd24078">
    <property type="entry name" value="ASKHA_NBD_NAGK_meta"/>
    <property type="match status" value="1"/>
</dbReference>
<evidence type="ECO:0000256" key="1">
    <source>
        <dbReference type="ARBA" id="ARBA00006198"/>
    </source>
</evidence>
<gene>
    <name evidence="7" type="primary">LOC106170579</name>
</gene>
<proteinExistence type="inferred from homology"/>
<dbReference type="Proteomes" id="UP000085678">
    <property type="component" value="Unplaced"/>
</dbReference>
<accession>A0A1S3J690</accession>
<dbReference type="OrthoDB" id="311172at2759"/>
<evidence type="ECO:0000256" key="4">
    <source>
        <dbReference type="ARBA" id="ARBA00031123"/>
    </source>
</evidence>
<dbReference type="GO" id="GO:0045127">
    <property type="term" value="F:N-acetylglucosamine kinase activity"/>
    <property type="evidence" value="ECO:0007669"/>
    <property type="project" value="UniProtKB-EC"/>
</dbReference>
<dbReference type="KEGG" id="lak:106170579"/>
<keyword evidence="7" id="KW-0808">Transferase</keyword>
<dbReference type="RefSeq" id="XP_013405932.1">
    <property type="nucleotide sequence ID" value="XM_013550478.1"/>
</dbReference>
<dbReference type="EC" id="2.7.1.59" evidence="2"/>
<evidence type="ECO:0000256" key="3">
    <source>
        <dbReference type="ARBA" id="ARBA00014974"/>
    </source>
</evidence>
<reference evidence="7" key="1">
    <citation type="submission" date="2025-08" db="UniProtKB">
        <authorList>
            <consortium name="RefSeq"/>
        </authorList>
    </citation>
    <scope>IDENTIFICATION</scope>
    <source>
        <tissue evidence="7">Gonads</tissue>
    </source>
</reference>
<evidence type="ECO:0000256" key="2">
    <source>
        <dbReference type="ARBA" id="ARBA00012122"/>
    </source>
</evidence>
<dbReference type="GeneID" id="106170579"/>
<dbReference type="PANTHER" id="PTHR12862">
    <property type="entry name" value="BADF TYPE ATPASE DOMAIN-CONTAINING PROTEIN"/>
    <property type="match status" value="1"/>
</dbReference>
<evidence type="ECO:0000313" key="7">
    <source>
        <dbReference type="RefSeq" id="XP_013405932.1"/>
    </source>
</evidence>
<keyword evidence="7" id="KW-0418">Kinase</keyword>
<dbReference type="InParanoid" id="A0A1S3J690"/>
<dbReference type="AlphaFoldDB" id="A0A1S3J690"/>
<dbReference type="InterPro" id="IPR039758">
    <property type="entry name" value="NAGK-like"/>
</dbReference>
<dbReference type="InterPro" id="IPR002731">
    <property type="entry name" value="ATPase_BadF"/>
</dbReference>